<evidence type="ECO:0000313" key="2">
    <source>
        <dbReference type="EMBL" id="KAG0146933.1"/>
    </source>
</evidence>
<feature type="compositionally biased region" description="Low complexity" evidence="1">
    <location>
        <begin position="191"/>
        <end position="209"/>
    </location>
</feature>
<feature type="compositionally biased region" description="Basic and acidic residues" evidence="1">
    <location>
        <begin position="412"/>
        <end position="426"/>
    </location>
</feature>
<organism evidence="2 3">
    <name type="scientific">Cronartium quercuum f. sp. fusiforme G11</name>
    <dbReference type="NCBI Taxonomy" id="708437"/>
    <lineage>
        <taxon>Eukaryota</taxon>
        <taxon>Fungi</taxon>
        <taxon>Dikarya</taxon>
        <taxon>Basidiomycota</taxon>
        <taxon>Pucciniomycotina</taxon>
        <taxon>Pucciniomycetes</taxon>
        <taxon>Pucciniales</taxon>
        <taxon>Coleosporiaceae</taxon>
        <taxon>Cronartium</taxon>
    </lineage>
</organism>
<feature type="compositionally biased region" description="Polar residues" evidence="1">
    <location>
        <begin position="56"/>
        <end position="75"/>
    </location>
</feature>
<feature type="compositionally biased region" description="Polar residues" evidence="1">
    <location>
        <begin position="296"/>
        <end position="310"/>
    </location>
</feature>
<comment type="caution">
    <text evidence="2">The sequence shown here is derived from an EMBL/GenBank/DDBJ whole genome shotgun (WGS) entry which is preliminary data.</text>
</comment>
<feature type="compositionally biased region" description="Polar residues" evidence="1">
    <location>
        <begin position="230"/>
        <end position="272"/>
    </location>
</feature>
<keyword evidence="3" id="KW-1185">Reference proteome</keyword>
<dbReference type="EMBL" id="MU167254">
    <property type="protein sequence ID" value="KAG0146933.1"/>
    <property type="molecule type" value="Genomic_DNA"/>
</dbReference>
<feature type="compositionally biased region" description="Basic and acidic residues" evidence="1">
    <location>
        <begin position="34"/>
        <end position="50"/>
    </location>
</feature>
<name>A0A9P6TDN5_9BASI</name>
<dbReference type="Proteomes" id="UP000886653">
    <property type="component" value="Unassembled WGS sequence"/>
</dbReference>
<evidence type="ECO:0000313" key="3">
    <source>
        <dbReference type="Proteomes" id="UP000886653"/>
    </source>
</evidence>
<gene>
    <name evidence="2" type="ORF">CROQUDRAFT_656726</name>
</gene>
<feature type="compositionally biased region" description="Acidic residues" evidence="1">
    <location>
        <begin position="455"/>
        <end position="465"/>
    </location>
</feature>
<dbReference type="OrthoDB" id="2505271at2759"/>
<feature type="region of interest" description="Disordered" evidence="1">
    <location>
        <begin position="590"/>
        <end position="612"/>
    </location>
</feature>
<proteinExistence type="predicted"/>
<protein>
    <submittedName>
        <fullName evidence="2">Uncharacterized protein</fullName>
    </submittedName>
</protein>
<evidence type="ECO:0000256" key="1">
    <source>
        <dbReference type="SAM" id="MobiDB-lite"/>
    </source>
</evidence>
<reference evidence="2" key="1">
    <citation type="submission" date="2013-11" db="EMBL/GenBank/DDBJ databases">
        <title>Genome sequence of the fusiform rust pathogen reveals effectors for host alternation and coevolution with pine.</title>
        <authorList>
            <consortium name="DOE Joint Genome Institute"/>
            <person name="Smith K."/>
            <person name="Pendleton A."/>
            <person name="Kubisiak T."/>
            <person name="Anderson C."/>
            <person name="Salamov A."/>
            <person name="Aerts A."/>
            <person name="Riley R."/>
            <person name="Clum A."/>
            <person name="Lindquist E."/>
            <person name="Ence D."/>
            <person name="Campbell M."/>
            <person name="Kronenberg Z."/>
            <person name="Feau N."/>
            <person name="Dhillon B."/>
            <person name="Hamelin R."/>
            <person name="Burleigh J."/>
            <person name="Smith J."/>
            <person name="Yandell M."/>
            <person name="Nelson C."/>
            <person name="Grigoriev I."/>
            <person name="Davis J."/>
        </authorList>
    </citation>
    <scope>NUCLEOTIDE SEQUENCE</scope>
    <source>
        <strain evidence="2">G11</strain>
    </source>
</reference>
<accession>A0A9P6TDN5</accession>
<sequence length="612" mass="67623">MSNVEDSADDVERFFIIPRTTRCVPETMSALRAKPKDRSTTDNLAKDQNRRPTRGVSPTASSSSECNIWDDTNISSDEDGNDVTASQVDRYSMANLLKRARSPKDIVLFESPPKPSPVGKSLKDIVIPESPPVTSPFDRLPSKAVKKKTDLRPGNAAQRRSKKSKAPLAEQSSNRCVSPETATDLPSVINTSGSRSTTTSRASKTTDSTTSRRHWSIPARPREKQPTAAAITSSAGDSTLPTCPSTPSRTTNYQARSLMTPETVSASSSNHQPPSPITRPALEPFRPSPPIGLCSPPSTTPNRRCIFSTQSHEKGKGRQIDITPPVSPCPEEDFSRVLVPDSSDTPEKDRTFDGANVKYSEPEDDYDLLGPSDLDFDFEHLRRIQDEAEEDERFGYRPPSPNLSPIGPSSRFFEDHHLLASQESHHSCPSTPHRQSPPAPTESAKRKKLLNDLGFGDEDDVEINLEENNAGPPSSSPIEIVQGPKPSTSKIKLPSHTPKRLRRDLDEDDEDDEITIIRRRPDSIQAHLSETDQLRDIVRKMAGLDKGKNRGGNIDDEVRQTEAWEAILSKQQKKAETAAKFSKKKTWLNRPIWKARRKSRGGGRAKGGAKKK</sequence>
<dbReference type="AlphaFoldDB" id="A0A9P6TDN5"/>
<feature type="region of interest" description="Disordered" evidence="1">
    <location>
        <begin position="26"/>
        <end position="85"/>
    </location>
</feature>
<feature type="region of interest" description="Disordered" evidence="1">
    <location>
        <begin position="385"/>
        <end position="510"/>
    </location>
</feature>
<feature type="region of interest" description="Disordered" evidence="1">
    <location>
        <begin position="107"/>
        <end position="372"/>
    </location>
</feature>